<evidence type="ECO:0000313" key="1">
    <source>
        <dbReference type="EMBL" id="RAI72954.1"/>
    </source>
</evidence>
<comment type="caution">
    <text evidence="1">The sequence shown here is derived from an EMBL/GenBank/DDBJ whole genome shotgun (WGS) entry which is preliminary data.</text>
</comment>
<organism evidence="1 2">
    <name type="scientific">Spirosoma telluris</name>
    <dbReference type="NCBI Taxonomy" id="2183553"/>
    <lineage>
        <taxon>Bacteria</taxon>
        <taxon>Pseudomonadati</taxon>
        <taxon>Bacteroidota</taxon>
        <taxon>Cytophagia</taxon>
        <taxon>Cytophagales</taxon>
        <taxon>Cytophagaceae</taxon>
        <taxon>Spirosoma</taxon>
    </lineage>
</organism>
<gene>
    <name evidence="1" type="ORF">HMF3257_38145</name>
</gene>
<evidence type="ECO:0000313" key="2">
    <source>
        <dbReference type="Proteomes" id="UP000249016"/>
    </source>
</evidence>
<name>A0A327NFY0_9BACT</name>
<dbReference type="EMBL" id="QLII01000003">
    <property type="protein sequence ID" value="RAI72954.1"/>
    <property type="molecule type" value="Genomic_DNA"/>
</dbReference>
<accession>A0A327NFY0</accession>
<sequence>MTDPKNSPASYSWAFSRTTLALLSTLILNTVMVLAQPAKTASKAIDAQIRNMEVFHRRGGCQTFFTKLTTSRK</sequence>
<protein>
    <submittedName>
        <fullName evidence="1">Uncharacterized protein</fullName>
    </submittedName>
</protein>
<dbReference type="Proteomes" id="UP000249016">
    <property type="component" value="Unassembled WGS sequence"/>
</dbReference>
<reference evidence="1 2" key="1">
    <citation type="submission" date="2018-06" db="EMBL/GenBank/DDBJ databases">
        <title>Spirosoma sp. HMF3257 Genome sequencing and assembly.</title>
        <authorList>
            <person name="Kang H."/>
            <person name="Cha I."/>
            <person name="Kim H."/>
            <person name="Kang J."/>
            <person name="Joh K."/>
        </authorList>
    </citation>
    <scope>NUCLEOTIDE SEQUENCE [LARGE SCALE GENOMIC DNA]</scope>
    <source>
        <strain evidence="1 2">HMF3257</strain>
    </source>
</reference>
<proteinExistence type="predicted"/>
<dbReference type="AlphaFoldDB" id="A0A327NFY0"/>
<keyword evidence="2" id="KW-1185">Reference proteome</keyword>